<accession>A0AAD1Y0D0</accession>
<dbReference type="GO" id="GO:0034314">
    <property type="term" value="P:Arp2/3 complex-mediated actin nucleation"/>
    <property type="evidence" value="ECO:0007669"/>
    <property type="project" value="InterPro"/>
</dbReference>
<dbReference type="Pfam" id="PF05856">
    <property type="entry name" value="ARPC4"/>
    <property type="match status" value="1"/>
</dbReference>
<keyword evidence="5" id="KW-0206">Cytoskeleton</keyword>
<proteinExistence type="inferred from homology"/>
<evidence type="ECO:0000256" key="5">
    <source>
        <dbReference type="ARBA" id="ARBA00023212"/>
    </source>
</evidence>
<dbReference type="InterPro" id="IPR008384">
    <property type="entry name" value="ARPC4"/>
</dbReference>
<evidence type="ECO:0000256" key="1">
    <source>
        <dbReference type="ARBA" id="ARBA00004245"/>
    </source>
</evidence>
<dbReference type="GO" id="GO:0030041">
    <property type="term" value="P:actin filament polymerization"/>
    <property type="evidence" value="ECO:0007669"/>
    <property type="project" value="InterPro"/>
</dbReference>
<dbReference type="PANTHER" id="PTHR22629">
    <property type="entry name" value="ARP2/3 COMPLEX 20 KD SUBUNIT"/>
    <property type="match status" value="1"/>
</dbReference>
<dbReference type="SUPFAM" id="SSF69645">
    <property type="entry name" value="Arp2/3 complex subunits"/>
    <property type="match status" value="1"/>
</dbReference>
<gene>
    <name evidence="6" type="ORF">ECRASSUSDP1_LOCUS23458</name>
    <name evidence="7" type="ORF">ECRASSUSDP1_LOCUS23459</name>
</gene>
<dbReference type="PANTHER" id="PTHR22629:SF0">
    <property type="entry name" value="ACTIN-RELATED PROTEIN 2_3 COMPLEX SUBUNIT 4"/>
    <property type="match status" value="1"/>
</dbReference>
<dbReference type="Gene3D" id="3.30.1460.20">
    <property type="match status" value="1"/>
</dbReference>
<evidence type="ECO:0008006" key="9">
    <source>
        <dbReference type="Google" id="ProtNLM"/>
    </source>
</evidence>
<keyword evidence="8" id="KW-1185">Reference proteome</keyword>
<protein>
    <recommendedName>
        <fullName evidence="9">Actin-related protein 2/3 complex subunit 4</fullName>
    </recommendedName>
</protein>
<dbReference type="Proteomes" id="UP001295684">
    <property type="component" value="Unassembled WGS sequence"/>
</dbReference>
<keyword evidence="4" id="KW-0009">Actin-binding</keyword>
<dbReference type="GO" id="GO:0005885">
    <property type="term" value="C:Arp2/3 protein complex"/>
    <property type="evidence" value="ECO:0007669"/>
    <property type="project" value="InterPro"/>
</dbReference>
<evidence type="ECO:0000313" key="8">
    <source>
        <dbReference type="Proteomes" id="UP001295684"/>
    </source>
</evidence>
<name>A0AAD1Y0D0_EUPCR</name>
<dbReference type="GO" id="GO:0051015">
    <property type="term" value="F:actin filament binding"/>
    <property type="evidence" value="ECO:0007669"/>
    <property type="project" value="TreeGrafter"/>
</dbReference>
<dbReference type="InterPro" id="IPR034666">
    <property type="entry name" value="ARPC2/4"/>
</dbReference>
<sequence>MSKRFDAYGMAIKDALNILMTLRRFPSQIVEKQTHPEVEFQDNKDLLMKPFVIARSEKDMCYIETSVNSIRISLKVKKSSDTEELLVHLFERFIALRADRFGIIRKKPAIEGYDFSFLITDEHLEKYKKEEIINFILEFILGIEKEISDMRMMIHTRLRVASGFFVKSVSQGLK</sequence>
<evidence type="ECO:0000256" key="4">
    <source>
        <dbReference type="ARBA" id="ARBA00023203"/>
    </source>
</evidence>
<comment type="subcellular location">
    <subcellularLocation>
        <location evidence="1">Cytoplasm</location>
        <location evidence="1">Cytoskeleton</location>
    </subcellularLocation>
</comment>
<comment type="similarity">
    <text evidence="2">Belongs to the ARPC4 family.</text>
</comment>
<evidence type="ECO:0000256" key="2">
    <source>
        <dbReference type="ARBA" id="ARBA00005919"/>
    </source>
</evidence>
<evidence type="ECO:0000313" key="7">
    <source>
        <dbReference type="EMBL" id="CAI2381992.1"/>
    </source>
</evidence>
<evidence type="ECO:0000313" key="6">
    <source>
        <dbReference type="EMBL" id="CAI2381991.1"/>
    </source>
</evidence>
<organism evidence="6 8">
    <name type="scientific">Euplotes crassus</name>
    <dbReference type="NCBI Taxonomy" id="5936"/>
    <lineage>
        <taxon>Eukaryota</taxon>
        <taxon>Sar</taxon>
        <taxon>Alveolata</taxon>
        <taxon>Ciliophora</taxon>
        <taxon>Intramacronucleata</taxon>
        <taxon>Spirotrichea</taxon>
        <taxon>Hypotrichia</taxon>
        <taxon>Euplotida</taxon>
        <taxon>Euplotidae</taxon>
        <taxon>Moneuplotes</taxon>
    </lineage>
</organism>
<evidence type="ECO:0000256" key="3">
    <source>
        <dbReference type="ARBA" id="ARBA00022490"/>
    </source>
</evidence>
<reference evidence="6" key="1">
    <citation type="submission" date="2023-07" db="EMBL/GenBank/DDBJ databases">
        <authorList>
            <consortium name="AG Swart"/>
            <person name="Singh M."/>
            <person name="Singh A."/>
            <person name="Seah K."/>
            <person name="Emmerich C."/>
        </authorList>
    </citation>
    <scope>NUCLEOTIDE SEQUENCE</scope>
    <source>
        <strain evidence="6">DP1</strain>
    </source>
</reference>
<dbReference type="EMBL" id="CAMPGE010024130">
    <property type="protein sequence ID" value="CAI2381992.1"/>
    <property type="molecule type" value="Genomic_DNA"/>
</dbReference>
<comment type="caution">
    <text evidence="6">The sequence shown here is derived from an EMBL/GenBank/DDBJ whole genome shotgun (WGS) entry which is preliminary data.</text>
</comment>
<dbReference type="EMBL" id="CAMPGE010024129">
    <property type="protein sequence ID" value="CAI2381991.1"/>
    <property type="molecule type" value="Genomic_DNA"/>
</dbReference>
<dbReference type="AlphaFoldDB" id="A0AAD1Y0D0"/>
<keyword evidence="3" id="KW-0963">Cytoplasm</keyword>